<feature type="repeat" description="ANK" evidence="1">
    <location>
        <begin position="814"/>
        <end position="846"/>
    </location>
</feature>
<dbReference type="SMART" id="SM00248">
    <property type="entry name" value="ANK"/>
    <property type="match status" value="17"/>
</dbReference>
<dbReference type="PRINTS" id="PR01415">
    <property type="entry name" value="ANKYRIN"/>
</dbReference>
<dbReference type="SUPFAM" id="SSF48403">
    <property type="entry name" value="Ankyrin repeat"/>
    <property type="match status" value="2"/>
</dbReference>
<protein>
    <recommendedName>
        <fullName evidence="3">Protein kinase domain-containing protein</fullName>
    </recommendedName>
</protein>
<dbReference type="Pfam" id="PF07714">
    <property type="entry name" value="PK_Tyr_Ser-Thr"/>
    <property type="match status" value="1"/>
</dbReference>
<dbReference type="OrthoDB" id="194358at2759"/>
<dbReference type="SUPFAM" id="SSF56112">
    <property type="entry name" value="Protein kinase-like (PK-like)"/>
    <property type="match status" value="1"/>
</dbReference>
<feature type="domain" description="Protein kinase" evidence="3">
    <location>
        <begin position="1"/>
        <end position="215"/>
    </location>
</feature>
<feature type="repeat" description="ANK" evidence="1">
    <location>
        <begin position="282"/>
        <end position="314"/>
    </location>
</feature>
<feature type="repeat" description="ANK" evidence="1">
    <location>
        <begin position="415"/>
        <end position="447"/>
    </location>
</feature>
<proteinExistence type="predicted"/>
<dbReference type="PANTHER" id="PTHR24133:SF40">
    <property type="entry name" value="ANKYRIN REPEAT DOMAIN 44"/>
    <property type="match status" value="1"/>
</dbReference>
<dbReference type="PROSITE" id="PS50088">
    <property type="entry name" value="ANK_REPEAT"/>
    <property type="match status" value="12"/>
</dbReference>
<dbReference type="AlphaFoldDB" id="A0A284QN93"/>
<feature type="compositionally biased region" description="Low complexity" evidence="2">
    <location>
        <begin position="795"/>
        <end position="810"/>
    </location>
</feature>
<feature type="repeat" description="ANK" evidence="1">
    <location>
        <begin position="686"/>
        <end position="718"/>
    </location>
</feature>
<dbReference type="Proteomes" id="UP000219338">
    <property type="component" value="Unassembled WGS sequence"/>
</dbReference>
<dbReference type="InterPro" id="IPR036770">
    <property type="entry name" value="Ankyrin_rpt-contain_sf"/>
</dbReference>
<evidence type="ECO:0000256" key="1">
    <source>
        <dbReference type="PROSITE-ProRule" id="PRU00023"/>
    </source>
</evidence>
<evidence type="ECO:0000313" key="4">
    <source>
        <dbReference type="EMBL" id="SJK97931.1"/>
    </source>
</evidence>
<feature type="region of interest" description="Disordered" evidence="2">
    <location>
        <begin position="781"/>
        <end position="816"/>
    </location>
</feature>
<feature type="repeat" description="ANK" evidence="1">
    <location>
        <begin position="249"/>
        <end position="281"/>
    </location>
</feature>
<dbReference type="InterPro" id="IPR001245">
    <property type="entry name" value="Ser-Thr/Tyr_kinase_cat_dom"/>
</dbReference>
<dbReference type="Pfam" id="PF12796">
    <property type="entry name" value="Ank_2"/>
    <property type="match status" value="6"/>
</dbReference>
<feature type="repeat" description="ANK" evidence="1">
    <location>
        <begin position="453"/>
        <end position="485"/>
    </location>
</feature>
<feature type="repeat" description="ANK" evidence="1">
    <location>
        <begin position="382"/>
        <end position="414"/>
    </location>
</feature>
<feature type="repeat" description="ANK" evidence="1">
    <location>
        <begin position="619"/>
        <end position="651"/>
    </location>
</feature>
<sequence length="902" mass="97941">MAEITRESNNVDKDREAWNAFIVKENELVTKLEETPLFGGGFGNIHKGIYGARFVAIKELKYQTESNNGRRKIAEDNVLISNTGEPCLADFGLSRQVEVELLSSPKNVTGRKGSLRWIAREILESDVCTINQACDVWAFGMTMLELDTGVYPYAYLTDTAVYTAIVDGSLPRVPDDSETRIRRQDLVHNIREQCWQYPPKLRPSMDEILTRLETLAQEEKKLKVEHLREDAIKTLEPAKTVEYPLVDCEGRVPMHLAAKGGEAAILLTLLQDGKDTNALDKSNRTPLHWAAVESQVMAVKTLLQYNANPNAIDQYGCTPLHWAAGAGCVGVITRLLDAGASVNQTDTSHCSPLCWAIVNRHVSAAEQLLEQGADPNSSAPDTKLALLHRAADGGDNAIVNMLLDSGAEIDAVDQNGASPLHYATRKDHQNTVGLLLDRGADVNLRERRKGETTDGTVLHIAVQQGNEELVKLLLENQADTNSFDNEEDCFTPLHIAACGGVPISTRFECSHQVGKLEVTIRGWHPPIEDKYDSIVKALLGHGARPQLGTGGKNVTPLGMAVFGRNVGVVRMLLENGGVMKEELETSWSAVMATICSDYPIVELLLQHGVNAKNTDSKSNGITALHIATALGETNLMQLLLQHGADPNCSHKNQGGSGMITPLYWAAITSEPSVRLLLEYGADPKTLNVQILHFVASNGTEEIMRLLLDGGAEPNVADKEGYTPLHWAAAGGHVDVANTLLTHGADADAIDGQRASPLYWAVRNNHIDVAETLLKNGASPHSLGIEASSPPKRVRTGGTSAGAASYARSSRQPPIEETPLHTAVAQGNIRMVTLLLKHRADPNKQDSNGNTALHRAAHYGREDALSALLSSGARKDVTNKEGRTPLDEANRMEYASAADMLRN</sequence>
<dbReference type="GO" id="GO:0005524">
    <property type="term" value="F:ATP binding"/>
    <property type="evidence" value="ECO:0007669"/>
    <property type="project" value="InterPro"/>
</dbReference>
<dbReference type="GO" id="GO:0004672">
    <property type="term" value="F:protein kinase activity"/>
    <property type="evidence" value="ECO:0007669"/>
    <property type="project" value="InterPro"/>
</dbReference>
<gene>
    <name evidence="4" type="ORF">ARMOST_01187</name>
</gene>
<dbReference type="InterPro" id="IPR011009">
    <property type="entry name" value="Kinase-like_dom_sf"/>
</dbReference>
<dbReference type="Gene3D" id="1.25.40.20">
    <property type="entry name" value="Ankyrin repeat-containing domain"/>
    <property type="match status" value="6"/>
</dbReference>
<dbReference type="InterPro" id="IPR002110">
    <property type="entry name" value="Ankyrin_rpt"/>
</dbReference>
<evidence type="ECO:0000259" key="3">
    <source>
        <dbReference type="PROSITE" id="PS50011"/>
    </source>
</evidence>
<evidence type="ECO:0000313" key="5">
    <source>
        <dbReference type="Proteomes" id="UP000219338"/>
    </source>
</evidence>
<dbReference type="InterPro" id="IPR000719">
    <property type="entry name" value="Prot_kinase_dom"/>
</dbReference>
<feature type="repeat" description="ANK" evidence="1">
    <location>
        <begin position="752"/>
        <end position="784"/>
    </location>
</feature>
<name>A0A284QN93_ARMOS</name>
<dbReference type="STRING" id="47428.A0A284QN93"/>
<accession>A0A284QN93</accession>
<feature type="repeat" description="ANK" evidence="1">
    <location>
        <begin position="719"/>
        <end position="751"/>
    </location>
</feature>
<keyword evidence="5" id="KW-1185">Reference proteome</keyword>
<dbReference type="EMBL" id="FUEG01000001">
    <property type="protein sequence ID" value="SJK97931.1"/>
    <property type="molecule type" value="Genomic_DNA"/>
</dbReference>
<keyword evidence="1" id="KW-0040">ANK repeat</keyword>
<dbReference type="PROSITE" id="PS50297">
    <property type="entry name" value="ANK_REP_REGION"/>
    <property type="match status" value="12"/>
</dbReference>
<feature type="repeat" description="ANK" evidence="1">
    <location>
        <begin position="847"/>
        <end position="879"/>
    </location>
</feature>
<dbReference type="InterPro" id="IPR052391">
    <property type="entry name" value="E3_Ligase-Neurotoxin"/>
</dbReference>
<dbReference type="PANTHER" id="PTHR24133">
    <property type="entry name" value="ANKYRIN DOMAIN-CONTAINING"/>
    <property type="match status" value="1"/>
</dbReference>
<reference evidence="5" key="1">
    <citation type="journal article" date="2017" name="Nat. Ecol. Evol.">
        <title>Genome expansion and lineage-specific genetic innovations in the forest pathogenic fungi Armillaria.</title>
        <authorList>
            <person name="Sipos G."/>
            <person name="Prasanna A.N."/>
            <person name="Walter M.C."/>
            <person name="O'Connor E."/>
            <person name="Balint B."/>
            <person name="Krizsan K."/>
            <person name="Kiss B."/>
            <person name="Hess J."/>
            <person name="Varga T."/>
            <person name="Slot J."/>
            <person name="Riley R."/>
            <person name="Boka B."/>
            <person name="Rigling D."/>
            <person name="Barry K."/>
            <person name="Lee J."/>
            <person name="Mihaltcheva S."/>
            <person name="LaButti K."/>
            <person name="Lipzen A."/>
            <person name="Waldron R."/>
            <person name="Moloney N.M."/>
            <person name="Sperisen C."/>
            <person name="Kredics L."/>
            <person name="Vagvoelgyi C."/>
            <person name="Patrignani A."/>
            <person name="Fitzpatrick D."/>
            <person name="Nagy I."/>
            <person name="Doyle S."/>
            <person name="Anderson J.B."/>
            <person name="Grigoriev I.V."/>
            <person name="Gueldener U."/>
            <person name="Muensterkoetter M."/>
            <person name="Nagy L.G."/>
        </authorList>
    </citation>
    <scope>NUCLEOTIDE SEQUENCE [LARGE SCALE GENOMIC DNA]</scope>
    <source>
        <strain evidence="5">C18/9</strain>
    </source>
</reference>
<dbReference type="Gene3D" id="1.10.510.10">
    <property type="entry name" value="Transferase(Phosphotransferase) domain 1"/>
    <property type="match status" value="1"/>
</dbReference>
<evidence type="ECO:0000256" key="2">
    <source>
        <dbReference type="SAM" id="MobiDB-lite"/>
    </source>
</evidence>
<dbReference type="PROSITE" id="PS50011">
    <property type="entry name" value="PROTEIN_KINASE_DOM"/>
    <property type="match status" value="1"/>
</dbReference>
<dbReference type="OMA" id="CERGDFE"/>
<feature type="repeat" description="ANK" evidence="1">
    <location>
        <begin position="315"/>
        <end position="347"/>
    </location>
</feature>
<organism evidence="4 5">
    <name type="scientific">Armillaria ostoyae</name>
    <name type="common">Armillaria root rot fungus</name>
    <dbReference type="NCBI Taxonomy" id="47428"/>
    <lineage>
        <taxon>Eukaryota</taxon>
        <taxon>Fungi</taxon>
        <taxon>Dikarya</taxon>
        <taxon>Basidiomycota</taxon>
        <taxon>Agaricomycotina</taxon>
        <taxon>Agaricomycetes</taxon>
        <taxon>Agaricomycetidae</taxon>
        <taxon>Agaricales</taxon>
        <taxon>Marasmiineae</taxon>
        <taxon>Physalacriaceae</taxon>
        <taxon>Armillaria</taxon>
    </lineage>
</organism>